<dbReference type="RefSeq" id="WP_086159173.1">
    <property type="nucleotide sequence ID" value="NZ_CP021121.1"/>
</dbReference>
<evidence type="ECO:0000313" key="5">
    <source>
        <dbReference type="Proteomes" id="UP000194218"/>
    </source>
</evidence>
<keyword evidence="2" id="KW-0812">Transmembrane</keyword>
<feature type="compositionally biased region" description="Low complexity" evidence="1">
    <location>
        <begin position="93"/>
        <end position="106"/>
    </location>
</feature>
<feature type="compositionally biased region" description="Pro residues" evidence="1">
    <location>
        <begin position="339"/>
        <end position="356"/>
    </location>
</feature>
<evidence type="ECO:0000256" key="1">
    <source>
        <dbReference type="SAM" id="MobiDB-lite"/>
    </source>
</evidence>
<dbReference type="EMBL" id="CP021121">
    <property type="protein sequence ID" value="ARQ69376.1"/>
    <property type="molecule type" value="Genomic_DNA"/>
</dbReference>
<feature type="compositionally biased region" description="Low complexity" evidence="1">
    <location>
        <begin position="389"/>
        <end position="403"/>
    </location>
</feature>
<reference evidence="4 5" key="1">
    <citation type="submission" date="2017-05" db="EMBL/GenBank/DDBJ databases">
        <title>Complete genome sequence of Streptomyces sp. SCSIO 03032 revealed the diverse biosynthetic pathways for its bioactive secondary metabolites.</title>
        <authorList>
            <person name="Ma L."/>
            <person name="Zhu Y."/>
            <person name="Zhang W."/>
            <person name="Zhang G."/>
            <person name="Tian X."/>
            <person name="Zhang S."/>
            <person name="Zhang C."/>
        </authorList>
    </citation>
    <scope>NUCLEOTIDE SEQUENCE [LARGE SCALE GENOMIC DNA]</scope>
    <source>
        <strain evidence="4 5">SCSIO 03032</strain>
    </source>
</reference>
<feature type="region of interest" description="Disordered" evidence="1">
    <location>
        <begin position="321"/>
        <end position="446"/>
    </location>
</feature>
<accession>A0A1W7CXB7</accession>
<dbReference type="KEGG" id="smao:CAG99_11275"/>
<evidence type="ECO:0000256" key="2">
    <source>
        <dbReference type="SAM" id="Phobius"/>
    </source>
</evidence>
<feature type="region of interest" description="Disordered" evidence="1">
    <location>
        <begin position="1"/>
        <end position="43"/>
    </location>
</feature>
<feature type="domain" description="DUF5667" evidence="3">
    <location>
        <begin position="183"/>
        <end position="278"/>
    </location>
</feature>
<gene>
    <name evidence="4" type="ORF">CAG99_11275</name>
</gene>
<feature type="compositionally biased region" description="Basic and acidic residues" evidence="1">
    <location>
        <begin position="19"/>
        <end position="30"/>
    </location>
</feature>
<keyword evidence="2" id="KW-0472">Membrane</keyword>
<feature type="transmembrane region" description="Helical" evidence="2">
    <location>
        <begin position="158"/>
        <end position="179"/>
    </location>
</feature>
<dbReference type="Proteomes" id="UP000194218">
    <property type="component" value="Chromosome"/>
</dbReference>
<dbReference type="Pfam" id="PF18915">
    <property type="entry name" value="DUF5667"/>
    <property type="match status" value="1"/>
</dbReference>
<organism evidence="4 5">
    <name type="scientific">Streptomyces marincola</name>
    <dbReference type="NCBI Taxonomy" id="2878388"/>
    <lineage>
        <taxon>Bacteria</taxon>
        <taxon>Bacillati</taxon>
        <taxon>Actinomycetota</taxon>
        <taxon>Actinomycetes</taxon>
        <taxon>Kitasatosporales</taxon>
        <taxon>Streptomycetaceae</taxon>
        <taxon>Streptomyces</taxon>
    </lineage>
</organism>
<dbReference type="InterPro" id="IPR043725">
    <property type="entry name" value="DUF5667"/>
</dbReference>
<feature type="compositionally biased region" description="Basic and acidic residues" evidence="1">
    <location>
        <begin position="374"/>
        <end position="388"/>
    </location>
</feature>
<protein>
    <recommendedName>
        <fullName evidence="3">DUF5667 domain-containing protein</fullName>
    </recommendedName>
</protein>
<dbReference type="AlphaFoldDB" id="A0A1W7CXB7"/>
<evidence type="ECO:0000313" key="4">
    <source>
        <dbReference type="EMBL" id="ARQ69376.1"/>
    </source>
</evidence>
<keyword evidence="2" id="KW-1133">Transmembrane helix</keyword>
<sequence length="446" mass="46296">MIRSVSGSRRANAFAHLLDASRPDRPRPADEETAVGPTGAGGEQAALLSVVDRLASVPRPELTAETKSAQRAMLVAAMAAASESAASPADAIGARGAAGGATQETPAPAPAGTPPGPRTQGADPVPEQRRARGASGTHRAVRGSGFARLRPRTRLTKGLAAGGLTMGVAAGAFGGVAAASTDALPGDTLYGLKRGMEDLRLDFTSGDADRGRVYLDHASTRLNEARRLLDRGRSGDLDHEDLDAIRRALASMRDDAAEGHRLLSRAYQADGSIDPMQSLSAFSESHRVTWAEVRSQLPVQLRDVGDDVSDVFDAMDQETAPLQRLFPQDPREATSAEAPPGPAARPPSAPEPPAPAGPSAGDDTRDGQGTPEGETPRPEETEGERRGLLDGPGLLDPALPAPDATDDRSPAGPSAPDNPLPEPDITIPPLVDDLLPGLGLDVDRDR</sequence>
<keyword evidence="5" id="KW-1185">Reference proteome</keyword>
<dbReference type="OrthoDB" id="3402808at2"/>
<name>A0A1W7CXB7_9ACTN</name>
<feature type="region of interest" description="Disordered" evidence="1">
    <location>
        <begin position="93"/>
        <end position="149"/>
    </location>
</feature>
<feature type="compositionally biased region" description="Pro residues" evidence="1">
    <location>
        <begin position="107"/>
        <end position="117"/>
    </location>
</feature>
<evidence type="ECO:0000259" key="3">
    <source>
        <dbReference type="Pfam" id="PF18915"/>
    </source>
</evidence>
<feature type="compositionally biased region" description="Low complexity" evidence="1">
    <location>
        <begin position="429"/>
        <end position="440"/>
    </location>
</feature>
<proteinExistence type="predicted"/>